<keyword evidence="2" id="KW-1185">Reference proteome</keyword>
<sequence>MSGAIRFENEYDPDRPLIVDRYPAGFYVFRIGAEELTAHPVSLSPSQVGDLVAFLTKGVGL</sequence>
<gene>
    <name evidence="1" type="ORF">GFD25_00990</name>
</gene>
<name>A0A6N9Z2A2_9BIFI</name>
<dbReference type="EMBL" id="WHZW01000002">
    <property type="protein sequence ID" value="NEG88601.1"/>
    <property type="molecule type" value="Genomic_DNA"/>
</dbReference>
<comment type="caution">
    <text evidence="1">The sequence shown here is derived from an EMBL/GenBank/DDBJ whole genome shotgun (WGS) entry which is preliminary data.</text>
</comment>
<dbReference type="RefSeq" id="WP_163229068.1">
    <property type="nucleotide sequence ID" value="NZ_WHZW01000002.1"/>
</dbReference>
<dbReference type="Proteomes" id="UP000469194">
    <property type="component" value="Unassembled WGS sequence"/>
</dbReference>
<accession>A0A6N9Z2A2</accession>
<evidence type="ECO:0000313" key="2">
    <source>
        <dbReference type="Proteomes" id="UP000469194"/>
    </source>
</evidence>
<reference evidence="1 2" key="1">
    <citation type="submission" date="2019-10" db="EMBL/GenBank/DDBJ databases">
        <title>Bifidobacterium from non-human primates.</title>
        <authorList>
            <person name="Modesto M."/>
        </authorList>
    </citation>
    <scope>NUCLEOTIDE SEQUENCE [LARGE SCALE GENOMIC DNA]</scope>
    <source>
        <strain evidence="1 2">TRE17</strain>
    </source>
</reference>
<organism evidence="1 2">
    <name type="scientific">Bifidobacterium aerophilum</name>
    <dbReference type="NCBI Taxonomy" id="1798155"/>
    <lineage>
        <taxon>Bacteria</taxon>
        <taxon>Bacillati</taxon>
        <taxon>Actinomycetota</taxon>
        <taxon>Actinomycetes</taxon>
        <taxon>Bifidobacteriales</taxon>
        <taxon>Bifidobacteriaceae</taxon>
        <taxon>Bifidobacterium</taxon>
    </lineage>
</organism>
<protein>
    <submittedName>
        <fullName evidence="1">Uncharacterized protein</fullName>
    </submittedName>
</protein>
<evidence type="ECO:0000313" key="1">
    <source>
        <dbReference type="EMBL" id="NEG88601.1"/>
    </source>
</evidence>
<dbReference type="AlphaFoldDB" id="A0A6N9Z2A2"/>
<proteinExistence type="predicted"/>